<accession>A0ABU8V5Q1</accession>
<keyword evidence="1" id="KW-0472">Membrane</keyword>
<dbReference type="EMBL" id="JAVFJF020000048">
    <property type="protein sequence ID" value="MEJ8676503.1"/>
    <property type="molecule type" value="Genomic_DNA"/>
</dbReference>
<keyword evidence="1" id="KW-0812">Transmembrane</keyword>
<evidence type="ECO:0000256" key="1">
    <source>
        <dbReference type="SAM" id="Phobius"/>
    </source>
</evidence>
<dbReference type="Proteomes" id="UP001224516">
    <property type="component" value="Unassembled WGS sequence"/>
</dbReference>
<keyword evidence="3" id="KW-1185">Reference proteome</keyword>
<name>A0ABU8V5Q1_9NEIS</name>
<feature type="transmembrane region" description="Helical" evidence="1">
    <location>
        <begin position="37"/>
        <end position="58"/>
    </location>
</feature>
<gene>
    <name evidence="2" type="ORF">QCL97_017365</name>
</gene>
<keyword evidence="1" id="KW-1133">Transmembrane helix</keyword>
<sequence length="102" mass="11531">MEMELMVVSVLMPSVLQLFYFSFLHDNVGKDKRFKRDTIVCTYLPLAVIVCGVLYFFSGPMTETLLVSLAMVPGGVLGLITGMFFDAWAIRRRAKDDADERD</sequence>
<dbReference type="RefSeq" id="WP_307912672.1">
    <property type="nucleotide sequence ID" value="NZ_JAVFJF020000048.1"/>
</dbReference>
<protein>
    <submittedName>
        <fullName evidence="2">Uncharacterized protein</fullName>
    </submittedName>
</protein>
<feature type="transmembrane region" description="Helical" evidence="1">
    <location>
        <begin position="64"/>
        <end position="85"/>
    </location>
</feature>
<comment type="caution">
    <text evidence="2">The sequence shown here is derived from an EMBL/GenBank/DDBJ whole genome shotgun (WGS) entry which is preliminary data.</text>
</comment>
<organism evidence="2 3">
    <name type="scientific">Chromobacterium amazonense</name>
    <dbReference type="NCBI Taxonomy" id="1382803"/>
    <lineage>
        <taxon>Bacteria</taxon>
        <taxon>Pseudomonadati</taxon>
        <taxon>Pseudomonadota</taxon>
        <taxon>Betaproteobacteria</taxon>
        <taxon>Neisseriales</taxon>
        <taxon>Chromobacteriaceae</taxon>
        <taxon>Chromobacterium</taxon>
    </lineage>
</organism>
<reference evidence="2 3" key="1">
    <citation type="submission" date="2023-12" db="EMBL/GenBank/DDBJ databases">
        <title>Evaluation and characterization of a potential secondary metabolite violacein from indigenous Chromobacterium amazonense SAM215.</title>
        <authorList>
            <person name="Tarafdar M.R."/>
            <person name="Abedin S.M."/>
            <person name="Atiqua A."/>
            <person name="Saha A."/>
            <person name="Khan S.N."/>
        </authorList>
    </citation>
    <scope>NUCLEOTIDE SEQUENCE [LARGE SCALE GENOMIC DNA]</scope>
    <source>
        <strain evidence="2 3">SAM215</strain>
    </source>
</reference>
<evidence type="ECO:0000313" key="3">
    <source>
        <dbReference type="Proteomes" id="UP001224516"/>
    </source>
</evidence>
<evidence type="ECO:0000313" key="2">
    <source>
        <dbReference type="EMBL" id="MEJ8676503.1"/>
    </source>
</evidence>
<proteinExistence type="predicted"/>
<feature type="transmembrane region" description="Helical" evidence="1">
    <location>
        <begin position="6"/>
        <end position="25"/>
    </location>
</feature>